<evidence type="ECO:0000313" key="1">
    <source>
        <dbReference type="EMBL" id="KAK8938723.1"/>
    </source>
</evidence>
<dbReference type="AlphaFoldDB" id="A0AAP0BGN2"/>
<comment type="caution">
    <text evidence="1">The sequence shown here is derived from an EMBL/GenBank/DDBJ whole genome shotgun (WGS) entry which is preliminary data.</text>
</comment>
<protein>
    <submittedName>
        <fullName evidence="1">Uncharacterized protein</fullName>
    </submittedName>
</protein>
<organism evidence="1 2">
    <name type="scientific">Platanthera zijinensis</name>
    <dbReference type="NCBI Taxonomy" id="2320716"/>
    <lineage>
        <taxon>Eukaryota</taxon>
        <taxon>Viridiplantae</taxon>
        <taxon>Streptophyta</taxon>
        <taxon>Embryophyta</taxon>
        <taxon>Tracheophyta</taxon>
        <taxon>Spermatophyta</taxon>
        <taxon>Magnoliopsida</taxon>
        <taxon>Liliopsida</taxon>
        <taxon>Asparagales</taxon>
        <taxon>Orchidaceae</taxon>
        <taxon>Orchidoideae</taxon>
        <taxon>Orchideae</taxon>
        <taxon>Orchidinae</taxon>
        <taxon>Platanthera</taxon>
    </lineage>
</organism>
<accession>A0AAP0BGN2</accession>
<dbReference type="EMBL" id="JBBWWQ010000009">
    <property type="protein sequence ID" value="KAK8938723.1"/>
    <property type="molecule type" value="Genomic_DNA"/>
</dbReference>
<reference evidence="1 2" key="1">
    <citation type="journal article" date="2022" name="Nat. Plants">
        <title>Genomes of leafy and leafless Platanthera orchids illuminate the evolution of mycoheterotrophy.</title>
        <authorList>
            <person name="Li M.H."/>
            <person name="Liu K.W."/>
            <person name="Li Z."/>
            <person name="Lu H.C."/>
            <person name="Ye Q.L."/>
            <person name="Zhang D."/>
            <person name="Wang J.Y."/>
            <person name="Li Y.F."/>
            <person name="Zhong Z.M."/>
            <person name="Liu X."/>
            <person name="Yu X."/>
            <person name="Liu D.K."/>
            <person name="Tu X.D."/>
            <person name="Liu B."/>
            <person name="Hao Y."/>
            <person name="Liao X.Y."/>
            <person name="Jiang Y.T."/>
            <person name="Sun W.H."/>
            <person name="Chen J."/>
            <person name="Chen Y.Q."/>
            <person name="Ai Y."/>
            <person name="Zhai J.W."/>
            <person name="Wu S.S."/>
            <person name="Zhou Z."/>
            <person name="Hsiao Y.Y."/>
            <person name="Wu W.L."/>
            <person name="Chen Y.Y."/>
            <person name="Lin Y.F."/>
            <person name="Hsu J.L."/>
            <person name="Li C.Y."/>
            <person name="Wang Z.W."/>
            <person name="Zhao X."/>
            <person name="Zhong W.Y."/>
            <person name="Ma X.K."/>
            <person name="Ma L."/>
            <person name="Huang J."/>
            <person name="Chen G.Z."/>
            <person name="Huang M.Z."/>
            <person name="Huang L."/>
            <person name="Peng D.H."/>
            <person name="Luo Y.B."/>
            <person name="Zou S.Q."/>
            <person name="Chen S.P."/>
            <person name="Lan S."/>
            <person name="Tsai W.C."/>
            <person name="Van de Peer Y."/>
            <person name="Liu Z.J."/>
        </authorList>
    </citation>
    <scope>NUCLEOTIDE SEQUENCE [LARGE SCALE GENOMIC DNA]</scope>
    <source>
        <strain evidence="1">Lor287</strain>
    </source>
</reference>
<gene>
    <name evidence="1" type="ORF">KSP39_PZI011097</name>
</gene>
<sequence>MREYRLLDYFKQCFSSSLNIKTNKELTYALTSIPPYQVHFFMLKFCIFIVRLVNKY</sequence>
<evidence type="ECO:0000313" key="2">
    <source>
        <dbReference type="Proteomes" id="UP001418222"/>
    </source>
</evidence>
<proteinExistence type="predicted"/>
<keyword evidence="2" id="KW-1185">Reference proteome</keyword>
<name>A0AAP0BGN2_9ASPA</name>
<dbReference type="Proteomes" id="UP001418222">
    <property type="component" value="Unassembled WGS sequence"/>
</dbReference>